<keyword evidence="4 5" id="KW-0472">Membrane</keyword>
<feature type="transmembrane region" description="Helical" evidence="5">
    <location>
        <begin position="27"/>
        <end position="52"/>
    </location>
</feature>
<evidence type="ECO:0000256" key="5">
    <source>
        <dbReference type="SAM" id="Phobius"/>
    </source>
</evidence>
<feature type="transmembrane region" description="Helical" evidence="5">
    <location>
        <begin position="190"/>
        <end position="208"/>
    </location>
</feature>
<keyword evidence="2 5" id="KW-0812">Transmembrane</keyword>
<sequence length="323" mass="36376">MPDLNCSEPIEVPNIHTLYEGLTDTQYILLIVAGGVVTAVLILGILHFFYIWKYINDEKIRSKLYILALMFPLIVSLAITSMFSPRTGPIFSSIGVLYLLFCLYTITSLCRFIYGSRERLASVLSEEKAILSFQVPPCCCCMPCLPKAAPSERNLKIVECLTLQGPIVRAFIVILNCHFIAERREEADKLLLITELSGILSLLFTIFGSHTMAKLTGPYVQQYKCPTMFRFVDISLALFTAQFPLIFDLIFVKFGVITCGPILSAVENAKYIYNFVLICECFFCSLLASKLLVPEKSALFDKCPHRQLQVMDTREKMLPAGEL</sequence>
<dbReference type="EMBL" id="JAVFWL010000006">
    <property type="protein sequence ID" value="KAK6766120.1"/>
    <property type="molecule type" value="Genomic_DNA"/>
</dbReference>
<comment type="caution">
    <text evidence="6">The sequence shown here is derived from an EMBL/GenBank/DDBJ whole genome shotgun (WGS) entry which is preliminary data.</text>
</comment>
<evidence type="ECO:0000256" key="4">
    <source>
        <dbReference type="ARBA" id="ARBA00023136"/>
    </source>
</evidence>
<name>A0ABR1EU45_NECAM</name>
<dbReference type="Pfam" id="PF03619">
    <property type="entry name" value="Solute_trans_a"/>
    <property type="match status" value="1"/>
</dbReference>
<organism evidence="6 7">
    <name type="scientific">Necator americanus</name>
    <name type="common">Human hookworm</name>
    <dbReference type="NCBI Taxonomy" id="51031"/>
    <lineage>
        <taxon>Eukaryota</taxon>
        <taxon>Metazoa</taxon>
        <taxon>Ecdysozoa</taxon>
        <taxon>Nematoda</taxon>
        <taxon>Chromadorea</taxon>
        <taxon>Rhabditida</taxon>
        <taxon>Rhabditina</taxon>
        <taxon>Rhabditomorpha</taxon>
        <taxon>Strongyloidea</taxon>
        <taxon>Ancylostomatidae</taxon>
        <taxon>Bunostominae</taxon>
        <taxon>Necator</taxon>
    </lineage>
</organism>
<evidence type="ECO:0000256" key="3">
    <source>
        <dbReference type="ARBA" id="ARBA00022989"/>
    </source>
</evidence>
<gene>
    <name evidence="6" type="primary">Necator_chrX.g25971</name>
    <name evidence="6" type="ORF">RB195_025805</name>
</gene>
<feature type="transmembrane region" description="Helical" evidence="5">
    <location>
        <begin position="90"/>
        <end position="114"/>
    </location>
</feature>
<proteinExistence type="predicted"/>
<dbReference type="PANTHER" id="PTHR23423">
    <property type="entry name" value="ORGANIC SOLUTE TRANSPORTER-RELATED"/>
    <property type="match status" value="1"/>
</dbReference>
<dbReference type="SMART" id="SM01417">
    <property type="entry name" value="Solute_trans_a"/>
    <property type="match status" value="1"/>
</dbReference>
<dbReference type="InterPro" id="IPR005178">
    <property type="entry name" value="Ostalpha/TMEM184C"/>
</dbReference>
<accession>A0ABR1EU45</accession>
<evidence type="ECO:0000256" key="2">
    <source>
        <dbReference type="ARBA" id="ARBA00022692"/>
    </source>
</evidence>
<feature type="transmembrane region" description="Helical" evidence="5">
    <location>
        <begin position="64"/>
        <end position="84"/>
    </location>
</feature>
<evidence type="ECO:0008006" key="8">
    <source>
        <dbReference type="Google" id="ProtNLM"/>
    </source>
</evidence>
<protein>
    <recommendedName>
        <fullName evidence="8">Organic solute transporter subunit alpha</fullName>
    </recommendedName>
</protein>
<feature type="transmembrane region" description="Helical" evidence="5">
    <location>
        <begin position="271"/>
        <end position="292"/>
    </location>
</feature>
<keyword evidence="3 5" id="KW-1133">Transmembrane helix</keyword>
<dbReference type="Proteomes" id="UP001303046">
    <property type="component" value="Unassembled WGS sequence"/>
</dbReference>
<evidence type="ECO:0000313" key="6">
    <source>
        <dbReference type="EMBL" id="KAK6766120.1"/>
    </source>
</evidence>
<comment type="subcellular location">
    <subcellularLocation>
        <location evidence="1">Membrane</location>
        <topology evidence="1">Multi-pass membrane protein</topology>
    </subcellularLocation>
</comment>
<keyword evidence="7" id="KW-1185">Reference proteome</keyword>
<evidence type="ECO:0000256" key="1">
    <source>
        <dbReference type="ARBA" id="ARBA00004141"/>
    </source>
</evidence>
<reference evidence="6 7" key="1">
    <citation type="submission" date="2023-08" db="EMBL/GenBank/DDBJ databases">
        <title>A Necator americanus chromosomal reference genome.</title>
        <authorList>
            <person name="Ilik V."/>
            <person name="Petrzelkova K.J."/>
            <person name="Pardy F."/>
            <person name="Fuh T."/>
            <person name="Niatou-Singa F.S."/>
            <person name="Gouil Q."/>
            <person name="Baker L."/>
            <person name="Ritchie M.E."/>
            <person name="Jex A.R."/>
            <person name="Gazzola D."/>
            <person name="Li H."/>
            <person name="Toshio Fujiwara R."/>
            <person name="Zhan B."/>
            <person name="Aroian R.V."/>
            <person name="Pafco B."/>
            <person name="Schwarz E.M."/>
        </authorList>
    </citation>
    <scope>NUCLEOTIDE SEQUENCE [LARGE SCALE GENOMIC DNA]</scope>
    <source>
        <strain evidence="6 7">Aroian</strain>
        <tissue evidence="6">Whole animal</tissue>
    </source>
</reference>
<evidence type="ECO:0000313" key="7">
    <source>
        <dbReference type="Proteomes" id="UP001303046"/>
    </source>
</evidence>